<feature type="compositionally biased region" description="Basic residues" evidence="5">
    <location>
        <begin position="275"/>
        <end position="293"/>
    </location>
</feature>
<dbReference type="GO" id="GO:0000774">
    <property type="term" value="F:adenyl-nucleotide exchange factor activity"/>
    <property type="evidence" value="ECO:0007669"/>
    <property type="project" value="InterPro"/>
</dbReference>
<dbReference type="Gene3D" id="3.90.20.20">
    <property type="match status" value="1"/>
</dbReference>
<feature type="region of interest" description="Disordered" evidence="5">
    <location>
        <begin position="271"/>
        <end position="293"/>
    </location>
</feature>
<comment type="caution">
    <text evidence="6">The sequence shown here is derived from an EMBL/GenBank/DDBJ whole genome shotgun (WGS) entry which is preliminary data.</text>
</comment>
<dbReference type="SUPFAM" id="SSF51064">
    <property type="entry name" value="Head domain of nucleotide exchange factor GrpE"/>
    <property type="match status" value="1"/>
</dbReference>
<sequence>MKFNFKNGDYIKFNLVVRNLKNELVDDLNLKNQELILGHENESFKFNLNEIVIGHELTSEIIALQEYNEQTWKLNLEILDYKSSFEMNLMQINNKFLQELEIKNKILSDLKTEKNNLEITLKDTLEILKTLRSENQNKALTLPKEELEKAQKYALQKFVDDFSNPFSILKVAVNAGSNSNDQAVKNYVLGFNMVLNQVEDVLRNHGIIEFSPEIGSIFDPETSKVIEQIEDYEKPNNTVLKVTSSGLKLHDRVIKPAIVVVSKGKILENQESNKKKSTFKKKHHFKSKKQSKN</sequence>
<evidence type="ECO:0000313" key="7">
    <source>
        <dbReference type="Proteomes" id="UP000076983"/>
    </source>
</evidence>
<dbReference type="InterPro" id="IPR013805">
    <property type="entry name" value="GrpE_CC"/>
</dbReference>
<dbReference type="Pfam" id="PF01025">
    <property type="entry name" value="GrpE"/>
    <property type="match status" value="1"/>
</dbReference>
<keyword evidence="3" id="KW-0963">Cytoplasm</keyword>
<feature type="coiled-coil region" evidence="4">
    <location>
        <begin position="100"/>
        <end position="134"/>
    </location>
</feature>
<evidence type="ECO:0000313" key="6">
    <source>
        <dbReference type="EMBL" id="OAB48709.1"/>
    </source>
</evidence>
<dbReference type="GO" id="GO:0005737">
    <property type="term" value="C:cytoplasm"/>
    <property type="evidence" value="ECO:0007669"/>
    <property type="project" value="UniProtKB-SubCell"/>
</dbReference>
<dbReference type="HAMAP" id="MF_01151">
    <property type="entry name" value="GrpE"/>
    <property type="match status" value="1"/>
</dbReference>
<dbReference type="PANTHER" id="PTHR21237:SF23">
    <property type="entry name" value="GRPE PROTEIN HOMOLOG, MITOCHONDRIAL"/>
    <property type="match status" value="1"/>
</dbReference>
<accession>A0A168R8E4</accession>
<dbReference type="PANTHER" id="PTHR21237">
    <property type="entry name" value="GRPE PROTEIN"/>
    <property type="match status" value="1"/>
</dbReference>
<gene>
    <name evidence="3" type="primary">grpE</name>
    <name evidence="6" type="ORF">MGALLINA_05550</name>
</gene>
<dbReference type="InterPro" id="IPR000740">
    <property type="entry name" value="GrpE"/>
</dbReference>
<evidence type="ECO:0000256" key="4">
    <source>
        <dbReference type="SAM" id="Coils"/>
    </source>
</evidence>
<dbReference type="STRING" id="29557.MGALLINA_05550"/>
<keyword evidence="3 6" id="KW-0346">Stress response</keyword>
<evidence type="ECO:0000256" key="2">
    <source>
        <dbReference type="ARBA" id="ARBA00023186"/>
    </source>
</evidence>
<evidence type="ECO:0000256" key="1">
    <source>
        <dbReference type="ARBA" id="ARBA00009054"/>
    </source>
</evidence>
<comment type="subunit">
    <text evidence="3">Homodimer.</text>
</comment>
<dbReference type="GO" id="GO:0051087">
    <property type="term" value="F:protein-folding chaperone binding"/>
    <property type="evidence" value="ECO:0007669"/>
    <property type="project" value="InterPro"/>
</dbReference>
<evidence type="ECO:0000256" key="3">
    <source>
        <dbReference type="HAMAP-Rule" id="MF_01151"/>
    </source>
</evidence>
<keyword evidence="7" id="KW-1185">Reference proteome</keyword>
<dbReference type="GO" id="GO:0006457">
    <property type="term" value="P:protein folding"/>
    <property type="evidence" value="ECO:0007669"/>
    <property type="project" value="InterPro"/>
</dbReference>
<dbReference type="InterPro" id="IPR009012">
    <property type="entry name" value="GrpE_head"/>
</dbReference>
<name>A0A168R8E4_9BACT</name>
<dbReference type="PATRIC" id="fig|29557.3.peg.561"/>
<comment type="similarity">
    <text evidence="1 3">Belongs to the GrpE family.</text>
</comment>
<comment type="function">
    <text evidence="3">Participates actively in the response to hyperosmotic and heat shock by preventing the aggregation of stress-denatured proteins, in association with DnaK and GrpE. It is the nucleotide exchange factor for DnaK and may function as a thermosensor. Unfolded proteins bind initially to DnaJ; upon interaction with the DnaJ-bound protein, DnaK hydrolyzes its bound ATP, resulting in the formation of a stable complex. GrpE releases ADP from DnaK; ATP binding to DnaK triggers the release of the substrate protein, thus completing the reaction cycle. Several rounds of ATP-dependent interactions between DnaJ, DnaK and GrpE are required for fully efficient folding.</text>
</comment>
<comment type="subcellular location">
    <subcellularLocation>
        <location evidence="3">Cytoplasm</location>
    </subcellularLocation>
</comment>
<dbReference type="RefSeq" id="WP_063626320.1">
    <property type="nucleotide sequence ID" value="NZ_LVLH01000046.1"/>
</dbReference>
<dbReference type="Proteomes" id="UP000076983">
    <property type="component" value="Unassembled WGS sequence"/>
</dbReference>
<proteinExistence type="inferred from homology"/>
<dbReference type="AlphaFoldDB" id="A0A168R8E4"/>
<dbReference type="OrthoDB" id="9812586at2"/>
<evidence type="ECO:0000256" key="5">
    <source>
        <dbReference type="SAM" id="MobiDB-lite"/>
    </source>
</evidence>
<organism evidence="6 7">
    <name type="scientific">Mycoplasmopsis gallinarum</name>
    <dbReference type="NCBI Taxonomy" id="29557"/>
    <lineage>
        <taxon>Bacteria</taxon>
        <taxon>Bacillati</taxon>
        <taxon>Mycoplasmatota</taxon>
        <taxon>Mycoplasmoidales</taxon>
        <taxon>Metamycoplasmataceae</taxon>
        <taxon>Mycoplasmopsis</taxon>
    </lineage>
</organism>
<dbReference type="GO" id="GO:0042803">
    <property type="term" value="F:protein homodimerization activity"/>
    <property type="evidence" value="ECO:0007669"/>
    <property type="project" value="InterPro"/>
</dbReference>
<dbReference type="Gene3D" id="2.30.22.10">
    <property type="entry name" value="Head domain of nucleotide exchange factor GrpE"/>
    <property type="match status" value="1"/>
</dbReference>
<reference evidence="6 7" key="1">
    <citation type="submission" date="2016-03" db="EMBL/GenBank/DDBJ databases">
        <title>Genome sequence of Mycoplasma gallinarum strain Mgn_IPT.</title>
        <authorList>
            <person name="Yacoub E."/>
            <person name="Sirand-Pugnet P."/>
            <person name="Barre A."/>
            <person name="Maurier F."/>
            <person name="Blanchard A."/>
            <person name="Ben Abdelmoumen B.M."/>
        </authorList>
    </citation>
    <scope>NUCLEOTIDE SEQUENCE [LARGE SCALE GENOMIC DNA]</scope>
    <source>
        <strain evidence="6 7">Mgn_IPT</strain>
    </source>
</reference>
<keyword evidence="2 3" id="KW-0143">Chaperone</keyword>
<keyword evidence="4" id="KW-0175">Coiled coil</keyword>
<dbReference type="EMBL" id="LVLH01000046">
    <property type="protein sequence ID" value="OAB48709.1"/>
    <property type="molecule type" value="Genomic_DNA"/>
</dbReference>
<dbReference type="GO" id="GO:0051082">
    <property type="term" value="F:unfolded protein binding"/>
    <property type="evidence" value="ECO:0007669"/>
    <property type="project" value="TreeGrafter"/>
</dbReference>
<protein>
    <recommendedName>
        <fullName evidence="3">Protein GrpE</fullName>
    </recommendedName>
    <alternativeName>
        <fullName evidence="3">HSP-70 cofactor</fullName>
    </alternativeName>
</protein>
<dbReference type="SUPFAM" id="SSF58014">
    <property type="entry name" value="Coiled-coil domain of nucleotide exchange factor GrpE"/>
    <property type="match status" value="1"/>
</dbReference>